<sequence length="286" mass="30357">MRDRGGGRQRLGVPQPLGLLGQLHVLAGPGLDGRDLVEPVAEHVGLLGPLTRPRGDLVELGGDGPQPLVGLAVLGQRHGDRVTGVPVERLPLPGQLEQPLLVRLPVHGHQLVGELGEHPHGHTAPAQVRPRAPLGGNGTADQQRPVVELGPGLLGAYGGRGVVRDGDPPLHDGLPGPDPHESRVRTPAQQQPEAGDHHGLARTRLTGDRGEPGRQLDDSVVDHAERPYPHLLQHGHDLTRSGQPIATGPSLSPTRVDTDPKGRGELRDKPQRARTRPPSETTPTNR</sequence>
<organism evidence="2 3">
    <name type="scientific">Streptomyces afghaniensis 772</name>
    <dbReference type="NCBI Taxonomy" id="1283301"/>
    <lineage>
        <taxon>Bacteria</taxon>
        <taxon>Bacillati</taxon>
        <taxon>Actinomycetota</taxon>
        <taxon>Actinomycetes</taxon>
        <taxon>Kitasatosporales</taxon>
        <taxon>Streptomycetaceae</taxon>
        <taxon>Streptomyces</taxon>
    </lineage>
</organism>
<comment type="caution">
    <text evidence="2">The sequence shown here is derived from an EMBL/GenBank/DDBJ whole genome shotgun (WGS) entry which is preliminary data.</text>
</comment>
<evidence type="ECO:0000313" key="2">
    <source>
        <dbReference type="EMBL" id="EPJ36737.1"/>
    </source>
</evidence>
<dbReference type="AlphaFoldDB" id="S4MSZ7"/>
<feature type="region of interest" description="Disordered" evidence="1">
    <location>
        <begin position="233"/>
        <end position="286"/>
    </location>
</feature>
<gene>
    <name evidence="2" type="ORF">STAFG_6195</name>
</gene>
<reference evidence="2 3" key="1">
    <citation type="submission" date="2013-02" db="EMBL/GenBank/DDBJ databases">
        <title>Draft Genome Sequence of Streptomyces afghaniensis, Which Produces Compounds of the Julimycin B-Complex.</title>
        <authorList>
            <person name="Gruening B.A."/>
            <person name="Praeg A."/>
            <person name="Erxleben A."/>
            <person name="Guenther S."/>
            <person name="Fiedler H.-P."/>
            <person name="Goodfellow M."/>
            <person name="Mueller M."/>
        </authorList>
    </citation>
    <scope>NUCLEOTIDE SEQUENCE [LARGE SCALE GENOMIC DNA]</scope>
    <source>
        <strain evidence="2 3">772</strain>
    </source>
</reference>
<dbReference type="HOGENOM" id="CLU_972906_0_0_11"/>
<dbReference type="Proteomes" id="UP000015001">
    <property type="component" value="Unassembled WGS sequence"/>
</dbReference>
<proteinExistence type="predicted"/>
<accession>S4MSZ7</accession>
<feature type="region of interest" description="Disordered" evidence="1">
    <location>
        <begin position="158"/>
        <end position="217"/>
    </location>
</feature>
<keyword evidence="3" id="KW-1185">Reference proteome</keyword>
<name>S4MSZ7_9ACTN</name>
<feature type="compositionally biased region" description="Polar residues" evidence="1">
    <location>
        <begin position="240"/>
        <end position="255"/>
    </location>
</feature>
<evidence type="ECO:0000256" key="1">
    <source>
        <dbReference type="SAM" id="MobiDB-lite"/>
    </source>
</evidence>
<protein>
    <submittedName>
        <fullName evidence="2">Putative DNA repair protein RecN</fullName>
    </submittedName>
</protein>
<feature type="region of interest" description="Disordered" evidence="1">
    <location>
        <begin position="115"/>
        <end position="144"/>
    </location>
</feature>
<feature type="compositionally biased region" description="Basic and acidic residues" evidence="1">
    <location>
        <begin position="194"/>
        <end position="217"/>
    </location>
</feature>
<feature type="compositionally biased region" description="Basic and acidic residues" evidence="1">
    <location>
        <begin position="256"/>
        <end position="271"/>
    </location>
</feature>
<dbReference type="EMBL" id="AOPY01001543">
    <property type="protein sequence ID" value="EPJ36737.1"/>
    <property type="molecule type" value="Genomic_DNA"/>
</dbReference>
<evidence type="ECO:0000313" key="3">
    <source>
        <dbReference type="Proteomes" id="UP000015001"/>
    </source>
</evidence>